<proteinExistence type="predicted"/>
<accession>A0A420XND2</accession>
<dbReference type="AlphaFoldDB" id="A0A420XND2"/>
<dbReference type="Proteomes" id="UP000281955">
    <property type="component" value="Unassembled WGS sequence"/>
</dbReference>
<dbReference type="EMBL" id="RBWV01000013">
    <property type="protein sequence ID" value="RKS72759.1"/>
    <property type="molecule type" value="Genomic_DNA"/>
</dbReference>
<dbReference type="InterPro" id="IPR018561">
    <property type="entry name" value="AosR"/>
</dbReference>
<organism evidence="1 2">
    <name type="scientific">Motilibacter peucedani</name>
    <dbReference type="NCBI Taxonomy" id="598650"/>
    <lineage>
        <taxon>Bacteria</taxon>
        <taxon>Bacillati</taxon>
        <taxon>Actinomycetota</taxon>
        <taxon>Actinomycetes</taxon>
        <taxon>Motilibacterales</taxon>
        <taxon>Motilibacteraceae</taxon>
        <taxon>Motilibacter</taxon>
    </lineage>
</organism>
<keyword evidence="2" id="KW-1185">Reference proteome</keyword>
<evidence type="ECO:0000313" key="1">
    <source>
        <dbReference type="EMBL" id="RKS72759.1"/>
    </source>
</evidence>
<sequence length="190" mass="20549">MSWPWFSRAPGGGVEVSLDADAARLLSGIFGEMLSLLEDSSSAPADPLAAQLGIGVATAPPEDPALARLLPDAYPEDPEAAAEFRRYTELGLRERKRAAARTVLAALDSPMPVRLQPDELLAWLTAFNDARLALGVRLDIEEDWTEQVAALDEDDPAAYSYAVYEYLTEMQERLVQAAGDPPPSPRAARA</sequence>
<dbReference type="RefSeq" id="WP_121194260.1">
    <property type="nucleotide sequence ID" value="NZ_RBWV01000013.1"/>
</dbReference>
<name>A0A420XND2_9ACTN</name>
<comment type="caution">
    <text evidence="1">The sequence shown here is derived from an EMBL/GenBank/DDBJ whole genome shotgun (WGS) entry which is preliminary data.</text>
</comment>
<dbReference type="Pfam" id="PF09438">
    <property type="entry name" value="DUF2017"/>
    <property type="match status" value="1"/>
</dbReference>
<dbReference type="InParanoid" id="A0A420XND2"/>
<protein>
    <submittedName>
        <fullName evidence="1">Uncharacterized protein DUF2017</fullName>
    </submittedName>
</protein>
<reference evidence="1 2" key="1">
    <citation type="submission" date="2018-10" db="EMBL/GenBank/DDBJ databases">
        <title>Genomic Encyclopedia of Archaeal and Bacterial Type Strains, Phase II (KMG-II): from individual species to whole genera.</title>
        <authorList>
            <person name="Goeker M."/>
        </authorList>
    </citation>
    <scope>NUCLEOTIDE SEQUENCE [LARGE SCALE GENOMIC DNA]</scope>
    <source>
        <strain evidence="1 2">RP-AC37</strain>
    </source>
</reference>
<dbReference type="OrthoDB" id="3268479at2"/>
<evidence type="ECO:0000313" key="2">
    <source>
        <dbReference type="Proteomes" id="UP000281955"/>
    </source>
</evidence>
<gene>
    <name evidence="1" type="ORF">CLV35_3008</name>
</gene>